<sequence length="55" mass="6466">MVRLQSLEMMQKYAHLDNDHLHAHVAKIGSIMQIALQKNDKYRNSMDYLLTPKQP</sequence>
<comment type="caution">
    <text evidence="1">The sequence shown here is derived from an EMBL/GenBank/DDBJ whole genome shotgun (WGS) entry which is preliminary data.</text>
</comment>
<keyword evidence="1" id="KW-0808">Transferase</keyword>
<protein>
    <submittedName>
        <fullName evidence="1">IPP transferase</fullName>
    </submittedName>
</protein>
<gene>
    <name evidence="1" type="ORF">SASC598J21_014700</name>
</gene>
<dbReference type="AlphaFoldDB" id="A0A074VA82"/>
<reference evidence="1 2" key="1">
    <citation type="journal article" date="2014" name="PLoS Genet.">
        <title>Hidden diversity in honey bee gut symbionts detected by single-cell genomics.</title>
        <authorList>
            <person name="Engel P."/>
            <person name="Stepanauskas R."/>
            <person name="Moran N."/>
        </authorList>
    </citation>
    <scope>NUCLEOTIDE SEQUENCE [LARGE SCALE GENOMIC DNA]</scope>
    <source>
        <strain evidence="1 2">SCGC AB-598-J21</strain>
    </source>
</reference>
<evidence type="ECO:0000313" key="2">
    <source>
        <dbReference type="Proteomes" id="UP000027644"/>
    </source>
</evidence>
<name>A0A074VA82_9NEIS</name>
<accession>A0A074VA82</accession>
<dbReference type="GO" id="GO:0016740">
    <property type="term" value="F:transferase activity"/>
    <property type="evidence" value="ECO:0007669"/>
    <property type="project" value="UniProtKB-KW"/>
</dbReference>
<dbReference type="EMBL" id="AVQL01000445">
    <property type="protein sequence ID" value="KEQ00782.1"/>
    <property type="molecule type" value="Genomic_DNA"/>
</dbReference>
<organism evidence="1 2">
    <name type="scientific">Snodgrassella alvi SCGC AB-598-J21</name>
    <dbReference type="NCBI Taxonomy" id="1385367"/>
    <lineage>
        <taxon>Bacteria</taxon>
        <taxon>Pseudomonadati</taxon>
        <taxon>Pseudomonadota</taxon>
        <taxon>Betaproteobacteria</taxon>
        <taxon>Neisseriales</taxon>
        <taxon>Neisseriaceae</taxon>
        <taxon>Snodgrassella</taxon>
    </lineage>
</organism>
<proteinExistence type="predicted"/>
<dbReference type="Proteomes" id="UP000027644">
    <property type="component" value="Unassembled WGS sequence"/>
</dbReference>
<evidence type="ECO:0000313" key="1">
    <source>
        <dbReference type="EMBL" id="KEQ00782.1"/>
    </source>
</evidence>